<evidence type="ECO:0000256" key="1">
    <source>
        <dbReference type="ARBA" id="ARBA00004141"/>
    </source>
</evidence>
<protein>
    <submittedName>
        <fullName evidence="6">Uncharacterized protein</fullName>
    </submittedName>
</protein>
<evidence type="ECO:0000256" key="5">
    <source>
        <dbReference type="SAM" id="Phobius"/>
    </source>
</evidence>
<keyword evidence="2 5" id="KW-0812">Transmembrane</keyword>
<feature type="transmembrane region" description="Helical" evidence="5">
    <location>
        <begin position="442"/>
        <end position="473"/>
    </location>
</feature>
<feature type="transmembrane region" description="Helical" evidence="5">
    <location>
        <begin position="371"/>
        <end position="391"/>
    </location>
</feature>
<feature type="transmembrane region" description="Helical" evidence="5">
    <location>
        <begin position="523"/>
        <end position="544"/>
    </location>
</feature>
<dbReference type="InterPro" id="IPR001898">
    <property type="entry name" value="SLC13A/DASS"/>
</dbReference>
<feature type="transmembrane region" description="Helical" evidence="5">
    <location>
        <begin position="145"/>
        <end position="171"/>
    </location>
</feature>
<dbReference type="AlphaFoldDB" id="A0A8T0GWG6"/>
<feature type="transmembrane region" description="Helical" evidence="5">
    <location>
        <begin position="60"/>
        <end position="86"/>
    </location>
</feature>
<reference evidence="6" key="1">
    <citation type="submission" date="2020-06" db="EMBL/GenBank/DDBJ databases">
        <title>WGS assembly of Ceratodon purpureus strain R40.</title>
        <authorList>
            <person name="Carey S.B."/>
            <person name="Jenkins J."/>
            <person name="Shu S."/>
            <person name="Lovell J.T."/>
            <person name="Sreedasyam A."/>
            <person name="Maumus F."/>
            <person name="Tiley G.P."/>
            <person name="Fernandez-Pozo N."/>
            <person name="Barry K."/>
            <person name="Chen C."/>
            <person name="Wang M."/>
            <person name="Lipzen A."/>
            <person name="Daum C."/>
            <person name="Saski C.A."/>
            <person name="Payton A.C."/>
            <person name="Mcbreen J.C."/>
            <person name="Conrad R.E."/>
            <person name="Kollar L.M."/>
            <person name="Olsson S."/>
            <person name="Huttunen S."/>
            <person name="Landis J.B."/>
            <person name="Wickett N.J."/>
            <person name="Johnson M.G."/>
            <person name="Rensing S.A."/>
            <person name="Grimwood J."/>
            <person name="Schmutz J."/>
            <person name="Mcdaniel S.F."/>
        </authorList>
    </citation>
    <scope>NUCLEOTIDE SEQUENCE</scope>
    <source>
        <strain evidence="6">R40</strain>
    </source>
</reference>
<dbReference type="OrthoDB" id="6493944at2759"/>
<dbReference type="GO" id="GO:0015140">
    <property type="term" value="F:malate transmembrane transporter activity"/>
    <property type="evidence" value="ECO:0007669"/>
    <property type="project" value="UniProtKB-ARBA"/>
</dbReference>
<dbReference type="Pfam" id="PF00939">
    <property type="entry name" value="Na_sulph_symp"/>
    <property type="match status" value="1"/>
</dbReference>
<dbReference type="GO" id="GO:0005886">
    <property type="term" value="C:plasma membrane"/>
    <property type="evidence" value="ECO:0007669"/>
    <property type="project" value="TreeGrafter"/>
</dbReference>
<feature type="transmembrane region" description="Helical" evidence="5">
    <location>
        <begin position="106"/>
        <end position="124"/>
    </location>
</feature>
<dbReference type="PANTHER" id="PTHR10283">
    <property type="entry name" value="SOLUTE CARRIER FAMILY 13 MEMBER"/>
    <property type="match status" value="1"/>
</dbReference>
<keyword evidence="3 5" id="KW-1133">Transmembrane helix</keyword>
<feature type="transmembrane region" description="Helical" evidence="5">
    <location>
        <begin position="403"/>
        <end position="422"/>
    </location>
</feature>
<evidence type="ECO:0000313" key="6">
    <source>
        <dbReference type="EMBL" id="KAG0563243.1"/>
    </source>
</evidence>
<keyword evidence="7" id="KW-1185">Reference proteome</keyword>
<sequence>MADTSPLLGMRSPSRRRFMGQSLKSLKTELVVVSGPLAMVLILNFVKIEEGPKAAHMLGALVWLGLWWILEPVPLCVTALVPLVLFPILRIMDANEVAREYTNDTVTLMLGTFILALAIQRFNLHKRIALRILLFLGGKSMDPRLVLLGFCAGPAFVSMWMSNTAAAIMMIPMATGVLKPFEVDDPDPALCRSCSRSYSQKHLAIPESDIMDDPEALAKQQATRAIEVKKNFCKGVVLGIVYGTAVGGLATITGCGPNLVLPGIYSSRFPKAPPIGYFQWMLFAIPIAVPYLLFLWLMLCYFYCPSSSVEIIKARFSRQLVEREYQNLGSMSFAEKFVGISFVTLVFLWCTRSLGTVPGWSDLLGGYPDEGTASIMVAIIFFIVPSGQEHGQKIMDWSTAKKLHWDVMILLGGGFALSAGIVKTGLDVWLGSHMEILKSVPYFLLIPVVALFVNVTTEFVSNVATATLFLPIVAEVAISIGQHPLLLMIPATFSCNYSFILPIATPPNAVAHSTGYTKPVDMILPGFLMKVVGVAFLTVLTPTLGMRPLSQNFRYIFLH</sequence>
<dbReference type="EMBL" id="CM026429">
    <property type="protein sequence ID" value="KAG0563243.1"/>
    <property type="molecule type" value="Genomic_DNA"/>
</dbReference>
<dbReference type="PANTHER" id="PTHR10283:SF82">
    <property type="entry name" value="SOLUTE CARRIER FAMILY 13 MEMBER 2"/>
    <property type="match status" value="1"/>
</dbReference>
<dbReference type="Proteomes" id="UP000822688">
    <property type="component" value="Chromosome 8"/>
</dbReference>
<evidence type="ECO:0000256" key="4">
    <source>
        <dbReference type="ARBA" id="ARBA00023136"/>
    </source>
</evidence>
<feature type="transmembrane region" description="Helical" evidence="5">
    <location>
        <begin position="277"/>
        <end position="304"/>
    </location>
</feature>
<feature type="transmembrane region" description="Helical" evidence="5">
    <location>
        <begin position="485"/>
        <end position="503"/>
    </location>
</feature>
<gene>
    <name evidence="6" type="ORF">KC19_8G015200</name>
</gene>
<comment type="subcellular location">
    <subcellularLocation>
        <location evidence="1">Membrane</location>
        <topology evidence="1">Multi-pass membrane protein</topology>
    </subcellularLocation>
</comment>
<evidence type="ECO:0000256" key="3">
    <source>
        <dbReference type="ARBA" id="ARBA00022989"/>
    </source>
</evidence>
<accession>A0A8T0GWG6</accession>
<feature type="transmembrane region" description="Helical" evidence="5">
    <location>
        <begin position="325"/>
        <end position="351"/>
    </location>
</feature>
<organism evidence="6 7">
    <name type="scientific">Ceratodon purpureus</name>
    <name type="common">Fire moss</name>
    <name type="synonym">Dicranum purpureum</name>
    <dbReference type="NCBI Taxonomy" id="3225"/>
    <lineage>
        <taxon>Eukaryota</taxon>
        <taxon>Viridiplantae</taxon>
        <taxon>Streptophyta</taxon>
        <taxon>Embryophyta</taxon>
        <taxon>Bryophyta</taxon>
        <taxon>Bryophytina</taxon>
        <taxon>Bryopsida</taxon>
        <taxon>Dicranidae</taxon>
        <taxon>Pseudoditrichales</taxon>
        <taxon>Ditrichaceae</taxon>
        <taxon>Ceratodon</taxon>
    </lineage>
</organism>
<comment type="caution">
    <text evidence="6">The sequence shown here is derived from an EMBL/GenBank/DDBJ whole genome shotgun (WGS) entry which is preliminary data.</text>
</comment>
<evidence type="ECO:0000256" key="2">
    <source>
        <dbReference type="ARBA" id="ARBA00022692"/>
    </source>
</evidence>
<dbReference type="CDD" id="cd01115">
    <property type="entry name" value="SLC13_permease"/>
    <property type="match status" value="1"/>
</dbReference>
<proteinExistence type="predicted"/>
<keyword evidence="4 5" id="KW-0472">Membrane</keyword>
<name>A0A8T0GWG6_CERPU</name>
<evidence type="ECO:0000313" key="7">
    <source>
        <dbReference type="Proteomes" id="UP000822688"/>
    </source>
</evidence>